<name>A0A0W8G8Y8_9ZZZZ</name>
<protein>
    <submittedName>
        <fullName evidence="2">Protein containing a metal-binding domain shared with formylmethanofuran dehydrogenase subunit e</fullName>
    </submittedName>
</protein>
<feature type="domain" description="Formylmethanofuran dehydrogenase subunit E" evidence="1">
    <location>
        <begin position="179"/>
        <end position="234"/>
    </location>
</feature>
<dbReference type="InterPro" id="IPR003814">
    <property type="entry name" value="FmdEsu_dom"/>
</dbReference>
<organism evidence="2">
    <name type="scientific">hydrocarbon metagenome</name>
    <dbReference type="NCBI Taxonomy" id="938273"/>
    <lineage>
        <taxon>unclassified sequences</taxon>
        <taxon>metagenomes</taxon>
        <taxon>ecological metagenomes</taxon>
    </lineage>
</organism>
<comment type="caution">
    <text evidence="2">The sequence shown here is derived from an EMBL/GenBank/DDBJ whole genome shotgun (WGS) entry which is preliminary data.</text>
</comment>
<gene>
    <name evidence="2" type="ORF">ASZ90_000614</name>
</gene>
<dbReference type="SUPFAM" id="SSF143555">
    <property type="entry name" value="FwdE-like"/>
    <property type="match status" value="1"/>
</dbReference>
<accession>A0A0W8G8Y8</accession>
<evidence type="ECO:0000313" key="2">
    <source>
        <dbReference type="EMBL" id="KUG29486.1"/>
    </source>
</evidence>
<evidence type="ECO:0000259" key="1">
    <source>
        <dbReference type="Pfam" id="PF02663"/>
    </source>
</evidence>
<reference evidence="2" key="1">
    <citation type="journal article" date="2015" name="Proc. Natl. Acad. Sci. U.S.A.">
        <title>Networks of energetic and metabolic interactions define dynamics in microbial communities.</title>
        <authorList>
            <person name="Embree M."/>
            <person name="Liu J.K."/>
            <person name="Al-Bassam M.M."/>
            <person name="Zengler K."/>
        </authorList>
    </citation>
    <scope>NUCLEOTIDE SEQUENCE</scope>
</reference>
<proteinExistence type="predicted"/>
<dbReference type="EMBL" id="LNQE01000077">
    <property type="protein sequence ID" value="KUG29486.1"/>
    <property type="molecule type" value="Genomic_DNA"/>
</dbReference>
<dbReference type="Gene3D" id="3.30.1330.130">
    <property type="match status" value="1"/>
</dbReference>
<dbReference type="AlphaFoldDB" id="A0A0W8G8Y8"/>
<sequence length="355" mass="37439">MPITRRSTFSLILAMLVLWSVVPAPKACGAAGMEQVRAALEQALAEVGEKKGSQTLLVLTNAAYARLDGESAVGFLDVATAVTGATFGARSMLSVHSSMLSPLWFALYSPASNTLVYSVQKDGAFAAQKIDASPGHLLVPENWKAAGSGIIGGSLFSVASISLAWAVTPDDMSLQAAAFHDHFCPGVNYGLIIGDYIEKRFPLGPGDAYVFAVAPSKCAADALQVMYNTTTGKGGDYGMGISEADLAKYAVNGVKPTAVVMRVNRKNDTCDAVALGIDSARLYADIKMSEAELSPAGGGQNPLFYIARTRASREMCRLPKEQRMGYVVELAKMSGKADLADTITANDPYAKVFGK</sequence>
<dbReference type="Pfam" id="PF02663">
    <property type="entry name" value="FmdE"/>
    <property type="match status" value="1"/>
</dbReference>